<keyword evidence="2" id="KW-1185">Reference proteome</keyword>
<dbReference type="KEGG" id="chig:CH63R_06203"/>
<gene>
    <name evidence="1" type="ORF">CH63R_06203</name>
</gene>
<reference evidence="2" key="1">
    <citation type="journal article" date="2017" name="BMC Genomics">
        <title>Gapless genome assembly of Colletotrichum higginsianum reveals chromosome structure and association of transposable elements with secondary metabolite gene clusters.</title>
        <authorList>
            <person name="Dallery J.-F."/>
            <person name="Lapalu N."/>
            <person name="Zampounis A."/>
            <person name="Pigne S."/>
            <person name="Luyten I."/>
            <person name="Amselem J."/>
            <person name="Wittenberg A.H.J."/>
            <person name="Zhou S."/>
            <person name="de Queiroz M.V."/>
            <person name="Robin G.P."/>
            <person name="Auger A."/>
            <person name="Hainaut M."/>
            <person name="Henrissat B."/>
            <person name="Kim K.-T."/>
            <person name="Lee Y.-H."/>
            <person name="Lespinet O."/>
            <person name="Schwartz D.C."/>
            <person name="Thon M.R."/>
            <person name="O'Connell R.J."/>
        </authorList>
    </citation>
    <scope>NUCLEOTIDE SEQUENCE [LARGE SCALE GENOMIC DNA]</scope>
    <source>
        <strain evidence="2">IMI 349063</strain>
    </source>
</reference>
<protein>
    <submittedName>
        <fullName evidence="1">Uncharacterized protein</fullName>
    </submittedName>
</protein>
<dbReference type="EMBL" id="LTAN01000004">
    <property type="protein sequence ID" value="OBR10511.1"/>
    <property type="molecule type" value="Genomic_DNA"/>
</dbReference>
<dbReference type="RefSeq" id="XP_018159028.1">
    <property type="nucleotide sequence ID" value="XM_018301178.1"/>
</dbReference>
<comment type="caution">
    <text evidence="1">The sequence shown here is derived from an EMBL/GenBank/DDBJ whole genome shotgun (WGS) entry which is preliminary data.</text>
</comment>
<dbReference type="Proteomes" id="UP000092177">
    <property type="component" value="Chromosome 4"/>
</dbReference>
<sequence length="119" mass="13804">MTAHKFKFIVKEEINRVDVKFFAQVAKLLDEHGLGDVFGIRDLKNYNTDLNVEVTENNANLMLPCGSIDEDRLIITVWKLGLQEDDSCNCMSYCFKEDNKHLWCTFQALSNTYKCEDGW</sequence>
<evidence type="ECO:0000313" key="2">
    <source>
        <dbReference type="Proteomes" id="UP000092177"/>
    </source>
</evidence>
<proteinExistence type="predicted"/>
<accession>A0A1B7YEE0</accession>
<dbReference type="AlphaFoldDB" id="A0A1B7YEE0"/>
<dbReference type="VEuPathDB" id="FungiDB:CH63R_06203"/>
<name>A0A1B7YEE0_COLHI</name>
<dbReference type="GeneID" id="28865285"/>
<evidence type="ECO:0000313" key="1">
    <source>
        <dbReference type="EMBL" id="OBR10511.1"/>
    </source>
</evidence>
<organism evidence="1 2">
    <name type="scientific">Colletotrichum higginsianum (strain IMI 349063)</name>
    <name type="common">Crucifer anthracnose fungus</name>
    <dbReference type="NCBI Taxonomy" id="759273"/>
    <lineage>
        <taxon>Eukaryota</taxon>
        <taxon>Fungi</taxon>
        <taxon>Dikarya</taxon>
        <taxon>Ascomycota</taxon>
        <taxon>Pezizomycotina</taxon>
        <taxon>Sordariomycetes</taxon>
        <taxon>Hypocreomycetidae</taxon>
        <taxon>Glomerellales</taxon>
        <taxon>Glomerellaceae</taxon>
        <taxon>Colletotrichum</taxon>
        <taxon>Colletotrichum destructivum species complex</taxon>
    </lineage>
</organism>